<dbReference type="GO" id="GO:0005516">
    <property type="term" value="F:calmodulin binding"/>
    <property type="evidence" value="ECO:0007669"/>
    <property type="project" value="TreeGrafter"/>
</dbReference>
<accession>T1IG23</accession>
<proteinExistence type="predicted"/>
<organism evidence="6 7">
    <name type="scientific">Rhodnius prolixus</name>
    <name type="common">Triatomid bug</name>
    <dbReference type="NCBI Taxonomy" id="13249"/>
    <lineage>
        <taxon>Eukaryota</taxon>
        <taxon>Metazoa</taxon>
        <taxon>Ecdysozoa</taxon>
        <taxon>Arthropoda</taxon>
        <taxon>Hexapoda</taxon>
        <taxon>Insecta</taxon>
        <taxon>Pterygota</taxon>
        <taxon>Neoptera</taxon>
        <taxon>Paraneoptera</taxon>
        <taxon>Hemiptera</taxon>
        <taxon>Heteroptera</taxon>
        <taxon>Panheteroptera</taxon>
        <taxon>Cimicomorpha</taxon>
        <taxon>Reduviidae</taxon>
        <taxon>Triatominae</taxon>
        <taxon>Rhodnius</taxon>
    </lineage>
</organism>
<protein>
    <submittedName>
        <fullName evidence="6">Enkurin domain-containing protein</fullName>
    </submittedName>
</protein>
<dbReference type="RefSeq" id="XP_073969139.1">
    <property type="nucleotide sequence ID" value="XM_074113038.1"/>
</dbReference>
<dbReference type="EnsemblMetazoa" id="RPRC015242-RA">
    <property type="protein sequence ID" value="RPRC015242-PA"/>
    <property type="gene ID" value="RPRC015242"/>
</dbReference>
<dbReference type="HOGENOM" id="CLU_088051_0_0_1"/>
<name>T1IG23_RHOPR</name>
<dbReference type="GeneID" id="141446508"/>
<evidence type="ECO:0000256" key="2">
    <source>
        <dbReference type="ARBA" id="ARBA00004245"/>
    </source>
</evidence>
<sequence length="274" mass="32693">MEPSHESIQHLLFREEPKEIKFPMYRSKFSSKVREEEKRRKLCHQTMGFPSDYPRTPPEDFLKKRTRMVRRPVVAVEKPSAVGLTKVPRREDWYQPKQQPPINFILKNVRDAVHSTPKTGPYRDYDTAFCRRVKHRVYCTPCFVKKKDYGKVPEYIAKRKETVESVLKQLEEEKNKDEDEPACRLISQEERQQLLDELKNTWTEMQKEFQLLPMLNDTPPKIKRKAKLEKDLADLENDIKLVDNYQRIYVCDPEKLQEKWVAHKSCEKEEALGN</sequence>
<dbReference type="GO" id="GO:0005879">
    <property type="term" value="C:axonemal microtubule"/>
    <property type="evidence" value="ECO:0007669"/>
    <property type="project" value="TreeGrafter"/>
</dbReference>
<dbReference type="InterPro" id="IPR027012">
    <property type="entry name" value="Enkurin_dom"/>
</dbReference>
<dbReference type="OMA" id="CCGRIES"/>
<evidence type="ECO:0000256" key="3">
    <source>
        <dbReference type="ARBA" id="ARBA00022490"/>
    </source>
</evidence>
<dbReference type="GO" id="GO:0001669">
    <property type="term" value="C:acrosomal vesicle"/>
    <property type="evidence" value="ECO:0007669"/>
    <property type="project" value="TreeGrafter"/>
</dbReference>
<keyword evidence="3" id="KW-0963">Cytoplasm</keyword>
<evidence type="ECO:0000256" key="1">
    <source>
        <dbReference type="ARBA" id="ARBA00004138"/>
    </source>
</evidence>
<dbReference type="STRING" id="13249.T1IG23"/>
<dbReference type="Pfam" id="PF13864">
    <property type="entry name" value="Enkurin"/>
    <property type="match status" value="1"/>
</dbReference>
<reference evidence="6" key="1">
    <citation type="submission" date="2015-05" db="UniProtKB">
        <authorList>
            <consortium name="EnsemblMetazoa"/>
        </authorList>
    </citation>
    <scope>IDENTIFICATION</scope>
</reference>
<evidence type="ECO:0000313" key="6">
    <source>
        <dbReference type="EnsemblMetazoa" id="RPRC015242-PA"/>
    </source>
</evidence>
<dbReference type="EMBL" id="ACPB03022234">
    <property type="status" value="NOT_ANNOTATED_CDS"/>
    <property type="molecule type" value="Genomic_DNA"/>
</dbReference>
<keyword evidence="4" id="KW-0206">Cytoskeleton</keyword>
<evidence type="ECO:0000256" key="4">
    <source>
        <dbReference type="ARBA" id="ARBA00023212"/>
    </source>
</evidence>
<dbReference type="PANTHER" id="PTHR21490">
    <property type="entry name" value="ENKURIN-RELATED"/>
    <property type="match status" value="1"/>
</dbReference>
<comment type="subcellular location">
    <subcellularLocation>
        <location evidence="1">Cell projection</location>
        <location evidence="1">Cilium</location>
    </subcellularLocation>
    <subcellularLocation>
        <location evidence="2">Cytoplasm</location>
        <location evidence="2">Cytoskeleton</location>
    </subcellularLocation>
</comment>
<evidence type="ECO:0000256" key="5">
    <source>
        <dbReference type="ARBA" id="ARBA00023273"/>
    </source>
</evidence>
<dbReference type="InParanoid" id="T1IG23"/>
<dbReference type="PROSITE" id="PS51665">
    <property type="entry name" value="ENKURIN"/>
    <property type="match status" value="1"/>
</dbReference>
<keyword evidence="5" id="KW-0966">Cell projection</keyword>
<dbReference type="eggNOG" id="ENOG502QT8E">
    <property type="taxonomic scope" value="Eukaryota"/>
</dbReference>
<dbReference type="PANTHER" id="PTHR21490:SF0">
    <property type="entry name" value="ENKURIN"/>
    <property type="match status" value="1"/>
</dbReference>
<dbReference type="FunCoup" id="T1IG23">
    <property type="interactions" value="25"/>
</dbReference>
<evidence type="ECO:0000313" key="7">
    <source>
        <dbReference type="Proteomes" id="UP000015103"/>
    </source>
</evidence>
<dbReference type="InterPro" id="IPR052102">
    <property type="entry name" value="Enkurin_domain-protein"/>
</dbReference>
<dbReference type="AlphaFoldDB" id="T1IG23"/>
<dbReference type="VEuPathDB" id="VectorBase:RPRC015242"/>
<dbReference type="Proteomes" id="UP000015103">
    <property type="component" value="Unassembled WGS sequence"/>
</dbReference>
<keyword evidence="7" id="KW-1185">Reference proteome</keyword>